<protein>
    <recommendedName>
        <fullName evidence="3">Vesicle transport protein USE1</fullName>
    </recommendedName>
    <alternativeName>
        <fullName evidence="11">USE1-like protein</fullName>
    </alternativeName>
</protein>
<evidence type="ECO:0000256" key="12">
    <source>
        <dbReference type="SAM" id="Phobius"/>
    </source>
</evidence>
<dbReference type="GO" id="GO:0005484">
    <property type="term" value="F:SNAP receptor activity"/>
    <property type="evidence" value="ECO:0007669"/>
    <property type="project" value="TreeGrafter"/>
</dbReference>
<keyword evidence="10 12" id="KW-0472">Membrane</keyword>
<comment type="subcellular location">
    <subcellularLocation>
        <location evidence="1">Endoplasmic reticulum membrane</location>
        <topology evidence="1">Single-pass type IV membrane protein</topology>
    </subcellularLocation>
</comment>
<evidence type="ECO:0000313" key="13">
    <source>
        <dbReference type="EMBL" id="KAI1722193.1"/>
    </source>
</evidence>
<evidence type="ECO:0000313" key="14">
    <source>
        <dbReference type="Proteomes" id="UP001201812"/>
    </source>
</evidence>
<dbReference type="GO" id="GO:0031201">
    <property type="term" value="C:SNARE complex"/>
    <property type="evidence" value="ECO:0007669"/>
    <property type="project" value="TreeGrafter"/>
</dbReference>
<evidence type="ECO:0000256" key="2">
    <source>
        <dbReference type="ARBA" id="ARBA00007891"/>
    </source>
</evidence>
<evidence type="ECO:0000256" key="3">
    <source>
        <dbReference type="ARBA" id="ARBA00015843"/>
    </source>
</evidence>
<evidence type="ECO:0000256" key="7">
    <source>
        <dbReference type="ARBA" id="ARBA00022892"/>
    </source>
</evidence>
<dbReference type="EMBL" id="JAKKPZ010000004">
    <property type="protein sequence ID" value="KAI1722193.1"/>
    <property type="molecule type" value="Genomic_DNA"/>
</dbReference>
<name>A0AAD4NB74_9BILA</name>
<keyword evidence="6" id="KW-0256">Endoplasmic reticulum</keyword>
<dbReference type="GO" id="GO:0005789">
    <property type="term" value="C:endoplasmic reticulum membrane"/>
    <property type="evidence" value="ECO:0007669"/>
    <property type="project" value="UniProtKB-SubCell"/>
</dbReference>
<evidence type="ECO:0000256" key="5">
    <source>
        <dbReference type="ARBA" id="ARBA00022692"/>
    </source>
</evidence>
<gene>
    <name evidence="13" type="ORF">DdX_04501</name>
</gene>
<evidence type="ECO:0000256" key="6">
    <source>
        <dbReference type="ARBA" id="ARBA00022824"/>
    </source>
</evidence>
<accession>A0AAD4NB74</accession>
<evidence type="ECO:0000256" key="11">
    <source>
        <dbReference type="ARBA" id="ARBA00032711"/>
    </source>
</evidence>
<proteinExistence type="inferred from homology"/>
<keyword evidence="7" id="KW-0931">ER-Golgi transport</keyword>
<keyword evidence="9 12" id="KW-1133">Transmembrane helix</keyword>
<dbReference type="Proteomes" id="UP001201812">
    <property type="component" value="Unassembled WGS sequence"/>
</dbReference>
<keyword evidence="14" id="KW-1185">Reference proteome</keyword>
<comment type="caution">
    <text evidence="13">The sequence shown here is derived from an EMBL/GenBank/DDBJ whole genome shotgun (WGS) entry which is preliminary data.</text>
</comment>
<reference evidence="13" key="1">
    <citation type="submission" date="2022-01" db="EMBL/GenBank/DDBJ databases">
        <title>Genome Sequence Resource for Two Populations of Ditylenchus destructor, the Migratory Endoparasitic Phytonematode.</title>
        <authorList>
            <person name="Zhang H."/>
            <person name="Lin R."/>
            <person name="Xie B."/>
        </authorList>
    </citation>
    <scope>NUCLEOTIDE SEQUENCE</scope>
    <source>
        <strain evidence="13">BazhouSP</strain>
    </source>
</reference>
<dbReference type="PANTHER" id="PTHR13050">
    <property type="entry name" value="USE1-LIKE PROTEIN"/>
    <property type="match status" value="1"/>
</dbReference>
<dbReference type="GO" id="GO:0015031">
    <property type="term" value="P:protein transport"/>
    <property type="evidence" value="ECO:0007669"/>
    <property type="project" value="UniProtKB-KW"/>
</dbReference>
<keyword evidence="4" id="KW-0813">Transport</keyword>
<evidence type="ECO:0000256" key="9">
    <source>
        <dbReference type="ARBA" id="ARBA00022989"/>
    </source>
</evidence>
<feature type="transmembrane region" description="Helical" evidence="12">
    <location>
        <begin position="120"/>
        <end position="143"/>
    </location>
</feature>
<comment type="similarity">
    <text evidence="2">Belongs to the USE1 family.</text>
</comment>
<organism evidence="13 14">
    <name type="scientific">Ditylenchus destructor</name>
    <dbReference type="NCBI Taxonomy" id="166010"/>
    <lineage>
        <taxon>Eukaryota</taxon>
        <taxon>Metazoa</taxon>
        <taxon>Ecdysozoa</taxon>
        <taxon>Nematoda</taxon>
        <taxon>Chromadorea</taxon>
        <taxon>Rhabditida</taxon>
        <taxon>Tylenchina</taxon>
        <taxon>Tylenchomorpha</taxon>
        <taxon>Sphaerularioidea</taxon>
        <taxon>Anguinidae</taxon>
        <taxon>Anguininae</taxon>
        <taxon>Ditylenchus</taxon>
    </lineage>
</organism>
<evidence type="ECO:0000256" key="10">
    <source>
        <dbReference type="ARBA" id="ARBA00023136"/>
    </source>
</evidence>
<dbReference type="AlphaFoldDB" id="A0AAD4NB74"/>
<evidence type="ECO:0000256" key="4">
    <source>
        <dbReference type="ARBA" id="ARBA00022448"/>
    </source>
</evidence>
<keyword evidence="5 12" id="KW-0812">Transmembrane</keyword>
<evidence type="ECO:0000256" key="1">
    <source>
        <dbReference type="ARBA" id="ARBA00004163"/>
    </source>
</evidence>
<dbReference type="GO" id="GO:0006890">
    <property type="term" value="P:retrograde vesicle-mediated transport, Golgi to endoplasmic reticulum"/>
    <property type="evidence" value="ECO:0007669"/>
    <property type="project" value="TreeGrafter"/>
</dbReference>
<evidence type="ECO:0000256" key="8">
    <source>
        <dbReference type="ARBA" id="ARBA00022927"/>
    </source>
</evidence>
<dbReference type="PANTHER" id="PTHR13050:SF7">
    <property type="entry name" value="VESICLE TRANSPORT PROTEIN USE1"/>
    <property type="match status" value="1"/>
</dbReference>
<dbReference type="InterPro" id="IPR019150">
    <property type="entry name" value="Vesicle_transport_protein_Use1"/>
</dbReference>
<sequence>MILRKRLFGDDANLEEDSTSMDAKNNLTARADLLRTAESDNRLDDMRMFSNEEERHDLLANELLRLTSTMRHNFVLAGSVLKDDNLTLNAMHSVADSNRANLEREGKRLEHHASKSCFEWTMLLMVIFIIWSFIAMIIVMKVFPKRA</sequence>
<keyword evidence="8" id="KW-0653">Protein transport</keyword>
<dbReference type="Pfam" id="PF09753">
    <property type="entry name" value="Use1"/>
    <property type="match status" value="1"/>
</dbReference>